<evidence type="ECO:0000313" key="2">
    <source>
        <dbReference type="EMBL" id="KKK67832.1"/>
    </source>
</evidence>
<feature type="region of interest" description="Disordered" evidence="1">
    <location>
        <begin position="111"/>
        <end position="151"/>
    </location>
</feature>
<dbReference type="EMBL" id="LAZR01059416">
    <property type="protein sequence ID" value="KKK67832.1"/>
    <property type="molecule type" value="Genomic_DNA"/>
</dbReference>
<gene>
    <name evidence="2" type="ORF">LCGC14_2950120</name>
</gene>
<dbReference type="AlphaFoldDB" id="A0A0F8XF77"/>
<protein>
    <submittedName>
        <fullName evidence="2">Uncharacterized protein</fullName>
    </submittedName>
</protein>
<evidence type="ECO:0000256" key="1">
    <source>
        <dbReference type="SAM" id="MobiDB-lite"/>
    </source>
</evidence>
<feature type="non-terminal residue" evidence="2">
    <location>
        <position position="1"/>
    </location>
</feature>
<reference evidence="2" key="1">
    <citation type="journal article" date="2015" name="Nature">
        <title>Complex archaea that bridge the gap between prokaryotes and eukaryotes.</title>
        <authorList>
            <person name="Spang A."/>
            <person name="Saw J.H."/>
            <person name="Jorgensen S.L."/>
            <person name="Zaremba-Niedzwiedzka K."/>
            <person name="Martijn J."/>
            <person name="Lind A.E."/>
            <person name="van Eijk R."/>
            <person name="Schleper C."/>
            <person name="Guy L."/>
            <person name="Ettema T.J."/>
        </authorList>
    </citation>
    <scope>NUCLEOTIDE SEQUENCE</scope>
</reference>
<proteinExistence type="predicted"/>
<sequence length="151" mass="17708">RETWMKGVVQSCAMFMRIEDFILELEDLERMTFEGHHMTKARELKSRLNTLQLRFREANAQTQSVIDRSLLDVNFLMIALTVYRRKLKEANIGDRDEQEAAKATFLHASSIGKRAKAREREAKREALKRERELRTGRSYSSRRQSGKDETS</sequence>
<comment type="caution">
    <text evidence="2">The sequence shown here is derived from an EMBL/GenBank/DDBJ whole genome shotgun (WGS) entry which is preliminary data.</text>
</comment>
<feature type="compositionally biased region" description="Basic and acidic residues" evidence="1">
    <location>
        <begin position="118"/>
        <end position="135"/>
    </location>
</feature>
<accession>A0A0F8XF77</accession>
<organism evidence="2">
    <name type="scientific">marine sediment metagenome</name>
    <dbReference type="NCBI Taxonomy" id="412755"/>
    <lineage>
        <taxon>unclassified sequences</taxon>
        <taxon>metagenomes</taxon>
        <taxon>ecological metagenomes</taxon>
    </lineage>
</organism>
<name>A0A0F8XF77_9ZZZZ</name>